<gene>
    <name evidence="2" type="ORF">E2C01_081124</name>
</gene>
<organism evidence="2 3">
    <name type="scientific">Portunus trituberculatus</name>
    <name type="common">Swimming crab</name>
    <name type="synonym">Neptunus trituberculatus</name>
    <dbReference type="NCBI Taxonomy" id="210409"/>
    <lineage>
        <taxon>Eukaryota</taxon>
        <taxon>Metazoa</taxon>
        <taxon>Ecdysozoa</taxon>
        <taxon>Arthropoda</taxon>
        <taxon>Crustacea</taxon>
        <taxon>Multicrustacea</taxon>
        <taxon>Malacostraca</taxon>
        <taxon>Eumalacostraca</taxon>
        <taxon>Eucarida</taxon>
        <taxon>Decapoda</taxon>
        <taxon>Pleocyemata</taxon>
        <taxon>Brachyura</taxon>
        <taxon>Eubrachyura</taxon>
        <taxon>Portunoidea</taxon>
        <taxon>Portunidae</taxon>
        <taxon>Portuninae</taxon>
        <taxon>Portunus</taxon>
    </lineage>
</organism>
<dbReference type="AlphaFoldDB" id="A0A5B7ILE1"/>
<protein>
    <submittedName>
        <fullName evidence="2">Uncharacterized protein</fullName>
    </submittedName>
</protein>
<sequence length="130" mass="14574">MPTESRNLRPYRHNPQRPRSRENQAVSSASLPLSSVRVLKSAEMVHHIPQHTRSFQPYQRKPTTGGKKPTNNTKNTKNTSTLSFSPSLSLSDSPWQAWVARLTVTRAANTTTCAASLSARGFVRGRPRHR</sequence>
<accession>A0A5B7ILE1</accession>
<proteinExistence type="predicted"/>
<feature type="region of interest" description="Disordered" evidence="1">
    <location>
        <begin position="48"/>
        <end position="90"/>
    </location>
</feature>
<comment type="caution">
    <text evidence="2">The sequence shown here is derived from an EMBL/GenBank/DDBJ whole genome shotgun (WGS) entry which is preliminary data.</text>
</comment>
<feature type="compositionally biased region" description="Low complexity" evidence="1">
    <location>
        <begin position="61"/>
        <end position="90"/>
    </location>
</feature>
<dbReference type="Proteomes" id="UP000324222">
    <property type="component" value="Unassembled WGS sequence"/>
</dbReference>
<evidence type="ECO:0000313" key="3">
    <source>
        <dbReference type="Proteomes" id="UP000324222"/>
    </source>
</evidence>
<evidence type="ECO:0000313" key="2">
    <source>
        <dbReference type="EMBL" id="MPC86301.1"/>
    </source>
</evidence>
<keyword evidence="3" id="KW-1185">Reference proteome</keyword>
<name>A0A5B7ILE1_PORTR</name>
<dbReference type="EMBL" id="VSRR010071060">
    <property type="protein sequence ID" value="MPC86301.1"/>
    <property type="molecule type" value="Genomic_DNA"/>
</dbReference>
<evidence type="ECO:0000256" key="1">
    <source>
        <dbReference type="SAM" id="MobiDB-lite"/>
    </source>
</evidence>
<reference evidence="2 3" key="1">
    <citation type="submission" date="2019-05" db="EMBL/GenBank/DDBJ databases">
        <title>Another draft genome of Portunus trituberculatus and its Hox gene families provides insights of decapod evolution.</title>
        <authorList>
            <person name="Jeong J.-H."/>
            <person name="Song I."/>
            <person name="Kim S."/>
            <person name="Choi T."/>
            <person name="Kim D."/>
            <person name="Ryu S."/>
            <person name="Kim W."/>
        </authorList>
    </citation>
    <scope>NUCLEOTIDE SEQUENCE [LARGE SCALE GENOMIC DNA]</scope>
    <source>
        <tissue evidence="2">Muscle</tissue>
    </source>
</reference>
<feature type="compositionally biased region" description="Basic residues" evidence="1">
    <location>
        <begin position="9"/>
        <end position="18"/>
    </location>
</feature>
<feature type="region of interest" description="Disordered" evidence="1">
    <location>
        <begin position="1"/>
        <end position="31"/>
    </location>
</feature>